<dbReference type="SMART" id="SM00271">
    <property type="entry name" value="DnaJ"/>
    <property type="match status" value="1"/>
</dbReference>
<comment type="function">
    <text evidence="1">May function as a co-chaperone.</text>
</comment>
<dbReference type="InterPro" id="IPR036869">
    <property type="entry name" value="J_dom_sf"/>
</dbReference>
<protein>
    <recommendedName>
        <fullName evidence="3">DnaJ homolog subfamily C member 22</fullName>
    </recommendedName>
</protein>
<dbReference type="InterPro" id="IPR001623">
    <property type="entry name" value="DnaJ_domain"/>
</dbReference>
<organism evidence="9">
    <name type="scientific">Hydra vulgaris</name>
    <name type="common">Hydra</name>
    <name type="synonym">Hydra attenuata</name>
    <dbReference type="NCBI Taxonomy" id="6087"/>
    <lineage>
        <taxon>Eukaryota</taxon>
        <taxon>Metazoa</taxon>
        <taxon>Cnidaria</taxon>
        <taxon>Hydrozoa</taxon>
        <taxon>Hydroidolina</taxon>
        <taxon>Anthoathecata</taxon>
        <taxon>Aplanulata</taxon>
        <taxon>Hydridae</taxon>
        <taxon>Hydra</taxon>
    </lineage>
</organism>
<dbReference type="Pfam" id="PF05154">
    <property type="entry name" value="TM2"/>
    <property type="match status" value="1"/>
</dbReference>
<name>T2M920_HYDVU</name>
<dbReference type="Gene3D" id="1.10.287.110">
    <property type="entry name" value="DnaJ domain"/>
    <property type="match status" value="1"/>
</dbReference>
<feature type="transmembrane region" description="Helical" evidence="7">
    <location>
        <begin position="228"/>
        <end position="252"/>
    </location>
</feature>
<evidence type="ECO:0000256" key="3">
    <source>
        <dbReference type="ARBA" id="ARBA00020945"/>
    </source>
</evidence>
<feature type="domain" description="J" evidence="8">
    <location>
        <begin position="316"/>
        <end position="388"/>
    </location>
</feature>
<accession>T2M920</accession>
<dbReference type="AlphaFoldDB" id="T2M920"/>
<dbReference type="CDD" id="cd06257">
    <property type="entry name" value="DnaJ"/>
    <property type="match status" value="1"/>
</dbReference>
<keyword evidence="4 7" id="KW-0812">Transmembrane</keyword>
<comment type="subcellular location">
    <subcellularLocation>
        <location evidence="2">Membrane</location>
        <topology evidence="2">Multi-pass membrane protein</topology>
    </subcellularLocation>
</comment>
<dbReference type="PROSITE" id="PS50076">
    <property type="entry name" value="DNAJ_2"/>
    <property type="match status" value="1"/>
</dbReference>
<dbReference type="EMBL" id="HAAD01002551">
    <property type="protein sequence ID" value="CDG68783.1"/>
    <property type="molecule type" value="mRNA"/>
</dbReference>
<evidence type="ECO:0000256" key="1">
    <source>
        <dbReference type="ARBA" id="ARBA00002080"/>
    </source>
</evidence>
<evidence type="ECO:0000313" key="9">
    <source>
        <dbReference type="EMBL" id="CDG68783.1"/>
    </source>
</evidence>
<feature type="transmembrane region" description="Helical" evidence="7">
    <location>
        <begin position="119"/>
        <end position="140"/>
    </location>
</feature>
<gene>
    <name evidence="9" type="primary">DNAJC22</name>
</gene>
<evidence type="ECO:0000256" key="4">
    <source>
        <dbReference type="ARBA" id="ARBA00022692"/>
    </source>
</evidence>
<dbReference type="InterPro" id="IPR007829">
    <property type="entry name" value="TM2"/>
</dbReference>
<dbReference type="Pfam" id="PF00226">
    <property type="entry name" value="DnaJ"/>
    <property type="match status" value="1"/>
</dbReference>
<proteinExistence type="evidence at transcript level"/>
<dbReference type="SUPFAM" id="SSF46565">
    <property type="entry name" value="Chaperone J-domain"/>
    <property type="match status" value="1"/>
</dbReference>
<dbReference type="PANTHER" id="PTHR44733:SF1">
    <property type="entry name" value="DNAJ HOMOLOG SUBFAMILY C MEMBER 22"/>
    <property type="match status" value="1"/>
</dbReference>
<feature type="non-terminal residue" evidence="9">
    <location>
        <position position="1"/>
    </location>
</feature>
<keyword evidence="5 7" id="KW-1133">Transmembrane helix</keyword>
<evidence type="ECO:0000256" key="2">
    <source>
        <dbReference type="ARBA" id="ARBA00004141"/>
    </source>
</evidence>
<feature type="transmembrane region" description="Helical" evidence="7">
    <location>
        <begin position="66"/>
        <end position="82"/>
    </location>
</feature>
<feature type="transmembrane region" description="Helical" evidence="7">
    <location>
        <begin position="146"/>
        <end position="167"/>
    </location>
</feature>
<evidence type="ECO:0000256" key="7">
    <source>
        <dbReference type="SAM" id="Phobius"/>
    </source>
</evidence>
<evidence type="ECO:0000259" key="8">
    <source>
        <dbReference type="PROSITE" id="PS50076"/>
    </source>
</evidence>
<evidence type="ECO:0000256" key="6">
    <source>
        <dbReference type="ARBA" id="ARBA00023136"/>
    </source>
</evidence>
<dbReference type="OrthoDB" id="10262359at2759"/>
<sequence>LILGKISKYLCSKIFLKLTQEQSFKVDKNIIVIMENKKSLCITYFLWLFFGWFGVHHFYLGRDMQAFLWWSTLGGFLTLGWIRDLWRIPEYVDDVNEDPLYMDKLNKRMRFRDYPKFNVVRFSGELLVGYFYGFLIRLALPPDIPAIISMVLICVGITVGVHLVGNIGRDEGGFIKPFCATFCCYSILFWLSDSESGNTPNFMYCSLAATVTFNYFRKYKRVYKRHLFCHRIAILLVYMALFSSLWLSFLYFNAEITTEKGEKVKFKDSVIHFFKSPAWLEFSQTLKMIYEEGKKNGWKNLYDEFVKALDPKGEANAYKVLGLSNPSTESEIKKAYKTLVRQWHPDRFHDPEQRIAAQKQFMEVQSAYEILTNKKKSNTLDDADRTNY</sequence>
<reference evidence="9" key="1">
    <citation type="journal article" date="2013" name="Genome Biol. Evol.">
        <title>Punctuated emergences of genetic and phenotypic innovations in eumetazoan, bilaterian, euteleostome, and hominidae ancestors.</title>
        <authorList>
            <person name="Wenger Y."/>
            <person name="Galliot B."/>
        </authorList>
    </citation>
    <scope>NUCLEOTIDE SEQUENCE</scope>
    <source>
        <tissue evidence="9">Whole animals</tissue>
    </source>
</reference>
<keyword evidence="6 7" id="KW-0472">Membrane</keyword>
<evidence type="ECO:0000256" key="5">
    <source>
        <dbReference type="ARBA" id="ARBA00022989"/>
    </source>
</evidence>
<dbReference type="PRINTS" id="PR00625">
    <property type="entry name" value="JDOMAIN"/>
</dbReference>
<dbReference type="GO" id="GO:0016020">
    <property type="term" value="C:membrane"/>
    <property type="evidence" value="ECO:0007669"/>
    <property type="project" value="UniProtKB-SubCell"/>
</dbReference>
<dbReference type="PANTHER" id="PTHR44733">
    <property type="entry name" value="DNAJ HOMOLOG SUBFAMILY C MEMBER 22"/>
    <property type="match status" value="1"/>
</dbReference>
<feature type="transmembrane region" description="Helical" evidence="7">
    <location>
        <begin position="40"/>
        <end position="60"/>
    </location>
</feature>